<feature type="transmembrane region" description="Helical" evidence="8">
    <location>
        <begin position="204"/>
        <end position="226"/>
    </location>
</feature>
<accession>A0A249KSS9</accession>
<dbReference type="KEGG" id="pvn:A7sIIA15_03030"/>
<dbReference type="RefSeq" id="WP_095685733.1">
    <property type="nucleotide sequence ID" value="NZ_CP016776.1"/>
</dbReference>
<dbReference type="InterPro" id="IPR001734">
    <property type="entry name" value="Na/solute_symporter"/>
</dbReference>
<dbReference type="InterPro" id="IPR001248">
    <property type="entry name" value="Pur-cyt_permease"/>
</dbReference>
<dbReference type="Pfam" id="PF02133">
    <property type="entry name" value="Transp_cyt_pur"/>
    <property type="match status" value="1"/>
</dbReference>
<feature type="transmembrane region" description="Helical" evidence="8">
    <location>
        <begin position="140"/>
        <end position="162"/>
    </location>
</feature>
<protein>
    <submittedName>
        <fullName evidence="9">Nucleobase:cation symporter-1, NCS1 family</fullName>
    </submittedName>
</protein>
<comment type="similarity">
    <text evidence="2 7">Belongs to the purine-cytosine permease (2.A.39) family.</text>
</comment>
<evidence type="ECO:0000256" key="7">
    <source>
        <dbReference type="PIRNR" id="PIRNR002744"/>
    </source>
</evidence>
<evidence type="ECO:0000313" key="9">
    <source>
        <dbReference type="EMBL" id="ASY19860.1"/>
    </source>
</evidence>
<feature type="transmembrane region" description="Helical" evidence="8">
    <location>
        <begin position="356"/>
        <end position="377"/>
    </location>
</feature>
<evidence type="ECO:0000256" key="8">
    <source>
        <dbReference type="SAM" id="Phobius"/>
    </source>
</evidence>
<keyword evidence="6 7" id="KW-0472">Membrane</keyword>
<feature type="transmembrane region" description="Helical" evidence="8">
    <location>
        <begin position="238"/>
        <end position="260"/>
    </location>
</feature>
<dbReference type="OrthoDB" id="9809167at2"/>
<feature type="transmembrane region" description="Helical" evidence="8">
    <location>
        <begin position="284"/>
        <end position="306"/>
    </location>
</feature>
<feature type="transmembrane region" description="Helical" evidence="8">
    <location>
        <begin position="27"/>
        <end position="51"/>
    </location>
</feature>
<keyword evidence="5 8" id="KW-1133">Transmembrane helix</keyword>
<dbReference type="Gene3D" id="1.10.4160.10">
    <property type="entry name" value="Hydantoin permease"/>
    <property type="match status" value="1"/>
</dbReference>
<keyword evidence="10" id="KW-1185">Reference proteome</keyword>
<keyword evidence="4 8" id="KW-0812">Transmembrane</keyword>
<sequence length="473" mass="50259">MPIFELELNGPNLIQESERRGSARSLFWPWAGANVSLLALSYGSFFLGFGISFRQATWAAIIGTICSFFLVGISSLAGKRSNAPTMVLARASFGVKGSIVPGFLSYFIFVGWETVLVSLATLATGTVFSRIGGVDQNLALILGFVIAVSLTVFGGVLGLGVIMKLQKILTVITVVMTVVYIALTIDTINWSAVTAIKDGSTQGFIGALIFGVTGIGLGWVNCAADYSRYLPRSVSSKAVVGWTVFGASIVPIILVIYGAALSASSKDLSQAIAMDPIGALTSLLPTWFLIPFALVAILGLVGGAILDLYSSGLALVSIGVPIKRHQAAIIDAFIMLAGSIYIVWVADNFFYPFQGFLITLGVPVAVWSAIFVADVIMRKKAYSERDLYDPQGMYGSINKGSIILMIIGTIVGWGLVTNTFASWLSWQGYLLFLIGGKEGAWAYANVGVIAALVIGFTGHILLSRKAIRAQESV</sequence>
<feature type="transmembrane region" description="Helical" evidence="8">
    <location>
        <begin position="57"/>
        <end position="78"/>
    </location>
</feature>
<feature type="transmembrane region" description="Helical" evidence="8">
    <location>
        <begin position="169"/>
        <end position="192"/>
    </location>
</feature>
<dbReference type="GO" id="GO:0005886">
    <property type="term" value="C:plasma membrane"/>
    <property type="evidence" value="ECO:0007669"/>
    <property type="project" value="TreeGrafter"/>
</dbReference>
<evidence type="ECO:0000256" key="4">
    <source>
        <dbReference type="ARBA" id="ARBA00022692"/>
    </source>
</evidence>
<feature type="transmembrane region" description="Helical" evidence="8">
    <location>
        <begin position="99"/>
        <end position="120"/>
    </location>
</feature>
<dbReference type="EMBL" id="CP016776">
    <property type="protein sequence ID" value="ASY19860.1"/>
    <property type="molecule type" value="Genomic_DNA"/>
</dbReference>
<dbReference type="GO" id="GO:0022857">
    <property type="term" value="F:transmembrane transporter activity"/>
    <property type="evidence" value="ECO:0007669"/>
    <property type="project" value="InterPro"/>
</dbReference>
<evidence type="ECO:0000256" key="3">
    <source>
        <dbReference type="ARBA" id="ARBA00022448"/>
    </source>
</evidence>
<evidence type="ECO:0000313" key="10">
    <source>
        <dbReference type="Proteomes" id="UP000217186"/>
    </source>
</evidence>
<dbReference type="PROSITE" id="PS50283">
    <property type="entry name" value="NA_SOLUT_SYMP_3"/>
    <property type="match status" value="1"/>
</dbReference>
<dbReference type="PANTHER" id="PTHR31806:SF1">
    <property type="entry name" value="PURINE-CYTOSINE PERMEASE FCY2-RELATED"/>
    <property type="match status" value="1"/>
</dbReference>
<name>A0A249KSS9_9ACTN</name>
<keyword evidence="3 7" id="KW-0813">Transport</keyword>
<dbReference type="Proteomes" id="UP000217186">
    <property type="component" value="Chromosome"/>
</dbReference>
<dbReference type="AlphaFoldDB" id="A0A249KSS9"/>
<reference evidence="9 10" key="1">
    <citation type="submission" date="2016-07" db="EMBL/GenBank/DDBJ databases">
        <title>High microdiversification within the ubiquitous acI lineage of Actinobacteria.</title>
        <authorList>
            <person name="Neuenschwander S.M."/>
            <person name="Salcher M."/>
            <person name="Ghai R."/>
            <person name="Pernthaler J."/>
        </authorList>
    </citation>
    <scope>NUCLEOTIDE SEQUENCE [LARGE SCALE GENOMIC DNA]</scope>
    <source>
        <strain evidence="9">MMS-IIA-15</strain>
    </source>
</reference>
<dbReference type="InterPro" id="IPR026030">
    <property type="entry name" value="Pur-cyt_permease_Fcy2/21/22"/>
</dbReference>
<evidence type="ECO:0000256" key="5">
    <source>
        <dbReference type="ARBA" id="ARBA00022989"/>
    </source>
</evidence>
<feature type="transmembrane region" description="Helical" evidence="8">
    <location>
        <begin position="402"/>
        <end position="421"/>
    </location>
</feature>
<comment type="subcellular location">
    <subcellularLocation>
        <location evidence="1">Membrane</location>
        <topology evidence="1">Multi-pass membrane protein</topology>
    </subcellularLocation>
</comment>
<gene>
    <name evidence="9" type="ORF">A7sIIA15_03030</name>
</gene>
<feature type="transmembrane region" description="Helical" evidence="8">
    <location>
        <begin position="327"/>
        <end position="344"/>
    </location>
</feature>
<dbReference type="PANTHER" id="PTHR31806">
    <property type="entry name" value="PURINE-CYTOSINE PERMEASE FCY2-RELATED"/>
    <property type="match status" value="1"/>
</dbReference>
<evidence type="ECO:0000256" key="6">
    <source>
        <dbReference type="ARBA" id="ARBA00023136"/>
    </source>
</evidence>
<dbReference type="PIRSF" id="PIRSF002744">
    <property type="entry name" value="Pur-cyt_permease"/>
    <property type="match status" value="1"/>
</dbReference>
<evidence type="ECO:0000256" key="2">
    <source>
        <dbReference type="ARBA" id="ARBA00008974"/>
    </source>
</evidence>
<proteinExistence type="inferred from homology"/>
<evidence type="ECO:0000256" key="1">
    <source>
        <dbReference type="ARBA" id="ARBA00004141"/>
    </source>
</evidence>
<feature type="transmembrane region" description="Helical" evidence="8">
    <location>
        <begin position="441"/>
        <end position="462"/>
    </location>
</feature>
<organism evidence="9 10">
    <name type="scientific">Candidatus Planktophila vernalis</name>
    <dbReference type="NCBI Taxonomy" id="1884907"/>
    <lineage>
        <taxon>Bacteria</taxon>
        <taxon>Bacillati</taxon>
        <taxon>Actinomycetota</taxon>
        <taxon>Actinomycetes</taxon>
        <taxon>Candidatus Nanopelagicales</taxon>
        <taxon>Candidatus Nanopelagicaceae</taxon>
        <taxon>Candidatus Planktophila</taxon>
    </lineage>
</organism>